<name>A0A6P0H4X7_9ACTN</name>
<accession>A0A6P0H4X7</accession>
<reference evidence="2 4" key="1">
    <citation type="submission" date="2020-01" db="EMBL/GenBank/DDBJ databases">
        <title>the WGS Modestobacter muralis CPCC 204518.</title>
        <authorList>
            <person name="Jiang Z."/>
        </authorList>
    </citation>
    <scope>NUCLEOTIDE SEQUENCE [LARGE SCALE GENOMIC DNA]</scope>
    <source>
        <strain evidence="2 4">DSM 100205</strain>
    </source>
</reference>
<dbReference type="RefSeq" id="WP_163610006.1">
    <property type="nucleotide sequence ID" value="NZ_JAAGWB010000013.1"/>
</dbReference>
<evidence type="ECO:0000313" key="4">
    <source>
        <dbReference type="Proteomes" id="UP000468828"/>
    </source>
</evidence>
<evidence type="ECO:0000313" key="3">
    <source>
        <dbReference type="EMBL" id="NEN50339.1"/>
    </source>
</evidence>
<feature type="transmembrane region" description="Helical" evidence="1">
    <location>
        <begin position="39"/>
        <end position="58"/>
    </location>
</feature>
<comment type="caution">
    <text evidence="3">The sequence shown here is derived from an EMBL/GenBank/DDBJ whole genome shotgun (WGS) entry which is preliminary data.</text>
</comment>
<keyword evidence="1" id="KW-1133">Transmembrane helix</keyword>
<evidence type="ECO:0000313" key="5">
    <source>
        <dbReference type="Proteomes" id="UP000471152"/>
    </source>
</evidence>
<proteinExistence type="predicted"/>
<organism evidence="3 5">
    <name type="scientific">Modestobacter muralis</name>
    <dbReference type="NCBI Taxonomy" id="1608614"/>
    <lineage>
        <taxon>Bacteria</taxon>
        <taxon>Bacillati</taxon>
        <taxon>Actinomycetota</taxon>
        <taxon>Actinomycetes</taxon>
        <taxon>Geodermatophilales</taxon>
        <taxon>Geodermatophilaceae</taxon>
        <taxon>Modestobacter</taxon>
    </lineage>
</organism>
<keyword evidence="4" id="KW-1185">Reference proteome</keyword>
<reference evidence="3 5" key="2">
    <citation type="submission" date="2020-02" db="EMBL/GenBank/DDBJ databases">
        <title>The WGS of Modestobacter muralis DSM 100205.</title>
        <authorList>
            <person name="Jiang Z."/>
        </authorList>
    </citation>
    <scope>NUCLEOTIDE SEQUENCE [LARGE SCALE GENOMIC DNA]</scope>
    <source>
        <strain evidence="3 5">DSM 100205</strain>
    </source>
</reference>
<protein>
    <recommendedName>
        <fullName evidence="6">Transmembrane protein</fullName>
    </recommendedName>
</protein>
<dbReference type="Proteomes" id="UP000471152">
    <property type="component" value="Unassembled WGS sequence"/>
</dbReference>
<feature type="transmembrane region" description="Helical" evidence="1">
    <location>
        <begin position="70"/>
        <end position="93"/>
    </location>
</feature>
<evidence type="ECO:0008006" key="6">
    <source>
        <dbReference type="Google" id="ProtNLM"/>
    </source>
</evidence>
<keyword evidence="1" id="KW-0472">Membrane</keyword>
<dbReference type="Proteomes" id="UP000468828">
    <property type="component" value="Unassembled WGS sequence"/>
</dbReference>
<gene>
    <name evidence="3" type="ORF">G3R41_05195</name>
    <name evidence="2" type="ORF">GCU67_05195</name>
</gene>
<evidence type="ECO:0000256" key="1">
    <source>
        <dbReference type="SAM" id="Phobius"/>
    </source>
</evidence>
<sequence length="106" mass="11144">MDMVLALLLLVAVWAVPLTVLVVPPIVLVDALHRSLAAVGLWLVAVALVVGWVRALLVDMDRVDATGDQGSWLAGVEWLLAAVVAATASVVVARRRGAVPFGTLTR</sequence>
<keyword evidence="1" id="KW-0812">Transmembrane</keyword>
<dbReference type="EMBL" id="JAAGWH010000013">
    <property type="protein sequence ID" value="NEK93572.1"/>
    <property type="molecule type" value="Genomic_DNA"/>
</dbReference>
<dbReference type="EMBL" id="JAAGWB010000013">
    <property type="protein sequence ID" value="NEN50339.1"/>
    <property type="molecule type" value="Genomic_DNA"/>
</dbReference>
<evidence type="ECO:0000313" key="2">
    <source>
        <dbReference type="EMBL" id="NEK93572.1"/>
    </source>
</evidence>
<dbReference type="AlphaFoldDB" id="A0A6P0H4X7"/>